<dbReference type="CDD" id="cd02440">
    <property type="entry name" value="AdoMet_MTases"/>
    <property type="match status" value="1"/>
</dbReference>
<evidence type="ECO:0000313" key="2">
    <source>
        <dbReference type="Proteomes" id="UP000434582"/>
    </source>
</evidence>
<dbReference type="RefSeq" id="WP_153343710.1">
    <property type="nucleotide sequence ID" value="NZ_WIVE01000027.1"/>
</dbReference>
<proteinExistence type="predicted"/>
<dbReference type="InterPro" id="IPR029063">
    <property type="entry name" value="SAM-dependent_MTases_sf"/>
</dbReference>
<gene>
    <name evidence="1" type="ORF">GHC57_09955</name>
</gene>
<dbReference type="Proteomes" id="UP000434582">
    <property type="component" value="Unassembled WGS sequence"/>
</dbReference>
<protein>
    <recommendedName>
        <fullName evidence="3">Methyltransferase</fullName>
    </recommendedName>
</protein>
<dbReference type="Gene3D" id="3.40.50.150">
    <property type="entry name" value="Vaccinia Virus protein VP39"/>
    <property type="match status" value="1"/>
</dbReference>
<dbReference type="SUPFAM" id="SSF53335">
    <property type="entry name" value="S-adenosyl-L-methionine-dependent methyltransferases"/>
    <property type="match status" value="1"/>
</dbReference>
<keyword evidence="2" id="KW-1185">Reference proteome</keyword>
<organism evidence="1 2">
    <name type="scientific">Roseospira navarrensis</name>
    <dbReference type="NCBI Taxonomy" id="140058"/>
    <lineage>
        <taxon>Bacteria</taxon>
        <taxon>Pseudomonadati</taxon>
        <taxon>Pseudomonadota</taxon>
        <taxon>Alphaproteobacteria</taxon>
        <taxon>Rhodospirillales</taxon>
        <taxon>Rhodospirillaceae</taxon>
        <taxon>Roseospira</taxon>
    </lineage>
</organism>
<dbReference type="EMBL" id="WIVE01000027">
    <property type="protein sequence ID" value="MQX36838.1"/>
    <property type="molecule type" value="Genomic_DNA"/>
</dbReference>
<evidence type="ECO:0000313" key="1">
    <source>
        <dbReference type="EMBL" id="MQX36838.1"/>
    </source>
</evidence>
<comment type="caution">
    <text evidence="1">The sequence shown here is derived from an EMBL/GenBank/DDBJ whole genome shotgun (WGS) entry which is preliminary data.</text>
</comment>
<sequence>MTAQEMLWRHLEGVEPAPEYASLEEQARAAECFETPAWAAQRILEVELLTPRVWDPCCGTGVLSEAAQAAGYAVVSTDLHDWGYRDQVAQKDFLRMAESPDAESGEPFSVFMNPPFSHATDFVDRAADLGARKILCFQRFPWRESRDRRAWWAAHPPARIWLCGDRATCWRFDIPPEQRTSGATTAHAWYVWEHGHRGLEAVHTLWKDGWVS</sequence>
<dbReference type="OrthoDB" id="1079385at2"/>
<accession>A0A7X1ZE27</accession>
<evidence type="ECO:0008006" key="3">
    <source>
        <dbReference type="Google" id="ProtNLM"/>
    </source>
</evidence>
<reference evidence="1 2" key="1">
    <citation type="submission" date="2019-10" db="EMBL/GenBank/DDBJ databases">
        <title>Draft whole-genome sequence of the purple nonsulfur photosynthetic bacterium Roseospira navarrensis DSM 15114.</title>
        <authorList>
            <person name="Kyndt J.A."/>
            <person name="Meyer T.E."/>
        </authorList>
    </citation>
    <scope>NUCLEOTIDE SEQUENCE [LARGE SCALE GENOMIC DNA]</scope>
    <source>
        <strain evidence="1 2">DSM 15114</strain>
    </source>
</reference>
<dbReference type="AlphaFoldDB" id="A0A7X1ZE27"/>
<name>A0A7X1ZE27_9PROT</name>